<accession>A0A164Z0C8</accession>
<dbReference type="EMBL" id="KV419397">
    <property type="protein sequence ID" value="KZS97414.1"/>
    <property type="molecule type" value="Genomic_DNA"/>
</dbReference>
<protein>
    <submittedName>
        <fullName evidence="4">NAD-P-binding protein</fullName>
    </submittedName>
</protein>
<dbReference type="PANTHER" id="PTHR24320">
    <property type="entry name" value="RETINOL DEHYDROGENASE"/>
    <property type="match status" value="1"/>
</dbReference>
<evidence type="ECO:0000256" key="2">
    <source>
        <dbReference type="ARBA" id="ARBA00022857"/>
    </source>
</evidence>
<name>A0A164Z0C8_9AGAM</name>
<organism evidence="4 5">
    <name type="scientific">Sistotremastrum niveocremeum HHB9708</name>
    <dbReference type="NCBI Taxonomy" id="1314777"/>
    <lineage>
        <taxon>Eukaryota</taxon>
        <taxon>Fungi</taxon>
        <taxon>Dikarya</taxon>
        <taxon>Basidiomycota</taxon>
        <taxon>Agaricomycotina</taxon>
        <taxon>Agaricomycetes</taxon>
        <taxon>Sistotremastrales</taxon>
        <taxon>Sistotremastraceae</taxon>
        <taxon>Sertulicium</taxon>
        <taxon>Sertulicium niveocremeum</taxon>
    </lineage>
</organism>
<dbReference type="PRINTS" id="PR00081">
    <property type="entry name" value="GDHRDH"/>
</dbReference>
<dbReference type="SUPFAM" id="SSF51735">
    <property type="entry name" value="NAD(P)-binding Rossmann-fold domains"/>
    <property type="match status" value="1"/>
</dbReference>
<dbReference type="GO" id="GO:0016491">
    <property type="term" value="F:oxidoreductase activity"/>
    <property type="evidence" value="ECO:0007669"/>
    <property type="project" value="UniProtKB-KW"/>
</dbReference>
<sequence length="326" mass="35457">MGSTFSTRFKPQRDLPALDGKVYLVTGGNSGIGMYTILHLARRGATVYMGARNESKATGAIAQLEAEGLGPGKGRVVYHQLDLSDPRLAKKSAEEFMVRETRLDALINNAASMAGPYEMAKDGIQQMVVTNHISPFVLTNTLLPLLKKTASEPGSDVRIVNVSSTAHNFPASEHAVFDSKEALNNRFGDSITERMKRYGYTKLMNILHMNELQRRLDTENSSIICISLHPGSVSTPGALEGIKDSLPFPSFFQTLVSLIFKTSSTGALTSAFAAGSPVIRQQPAKYKAAYLVPYGKLGEKRPEAKSEALAKDLWNTTEKFVAEIGL</sequence>
<comment type="similarity">
    <text evidence="1">Belongs to the short-chain dehydrogenases/reductases (SDR) family.</text>
</comment>
<reference evidence="4 5" key="1">
    <citation type="journal article" date="2016" name="Mol. Biol. Evol.">
        <title>Comparative Genomics of Early-Diverging Mushroom-Forming Fungi Provides Insights into the Origins of Lignocellulose Decay Capabilities.</title>
        <authorList>
            <person name="Nagy L.G."/>
            <person name="Riley R."/>
            <person name="Tritt A."/>
            <person name="Adam C."/>
            <person name="Daum C."/>
            <person name="Floudas D."/>
            <person name="Sun H."/>
            <person name="Yadav J.S."/>
            <person name="Pangilinan J."/>
            <person name="Larsson K.H."/>
            <person name="Matsuura K."/>
            <person name="Barry K."/>
            <person name="Labutti K."/>
            <person name="Kuo R."/>
            <person name="Ohm R.A."/>
            <person name="Bhattacharya S.S."/>
            <person name="Shirouzu T."/>
            <person name="Yoshinaga Y."/>
            <person name="Martin F.M."/>
            <person name="Grigoriev I.V."/>
            <person name="Hibbett D.S."/>
        </authorList>
    </citation>
    <scope>NUCLEOTIDE SEQUENCE [LARGE SCALE GENOMIC DNA]</scope>
    <source>
        <strain evidence="4 5">HHB9708</strain>
    </source>
</reference>
<evidence type="ECO:0000313" key="4">
    <source>
        <dbReference type="EMBL" id="KZS97414.1"/>
    </source>
</evidence>
<dbReference type="InterPro" id="IPR036291">
    <property type="entry name" value="NAD(P)-bd_dom_sf"/>
</dbReference>
<dbReference type="Proteomes" id="UP000076722">
    <property type="component" value="Unassembled WGS sequence"/>
</dbReference>
<evidence type="ECO:0000256" key="1">
    <source>
        <dbReference type="ARBA" id="ARBA00006484"/>
    </source>
</evidence>
<dbReference type="AlphaFoldDB" id="A0A164Z0C8"/>
<keyword evidence="3" id="KW-0560">Oxidoreductase</keyword>
<dbReference type="STRING" id="1314777.A0A164Z0C8"/>
<dbReference type="InterPro" id="IPR002347">
    <property type="entry name" value="SDR_fam"/>
</dbReference>
<keyword evidence="5" id="KW-1185">Reference proteome</keyword>
<dbReference type="OrthoDB" id="191139at2759"/>
<evidence type="ECO:0000256" key="3">
    <source>
        <dbReference type="ARBA" id="ARBA00023002"/>
    </source>
</evidence>
<dbReference type="Gene3D" id="3.40.50.720">
    <property type="entry name" value="NAD(P)-binding Rossmann-like Domain"/>
    <property type="match status" value="1"/>
</dbReference>
<dbReference type="PANTHER" id="PTHR24320:SF282">
    <property type="entry name" value="WW DOMAIN-CONTAINING OXIDOREDUCTASE"/>
    <property type="match status" value="1"/>
</dbReference>
<evidence type="ECO:0000313" key="5">
    <source>
        <dbReference type="Proteomes" id="UP000076722"/>
    </source>
</evidence>
<gene>
    <name evidence="4" type="ORF">SISNIDRAFT_450213</name>
</gene>
<keyword evidence="2" id="KW-0521">NADP</keyword>
<dbReference type="Pfam" id="PF00106">
    <property type="entry name" value="adh_short"/>
    <property type="match status" value="1"/>
</dbReference>
<proteinExistence type="inferred from homology"/>